<feature type="region of interest" description="Disordered" evidence="1">
    <location>
        <begin position="469"/>
        <end position="603"/>
    </location>
</feature>
<dbReference type="AlphaFoldDB" id="A0A1X0DU61"/>
<feature type="compositionally biased region" description="Low complexity" evidence="1">
    <location>
        <begin position="541"/>
        <end position="566"/>
    </location>
</feature>
<comment type="caution">
    <text evidence="4">The sequence shown here is derived from an EMBL/GenBank/DDBJ whole genome shotgun (WGS) entry which is preliminary data.</text>
</comment>
<dbReference type="InterPro" id="IPR003540">
    <property type="entry name" value="ADP-ribosyltransferase"/>
</dbReference>
<evidence type="ECO:0000259" key="3">
    <source>
        <dbReference type="Pfam" id="PF25547"/>
    </source>
</evidence>
<dbReference type="Gene3D" id="3.90.176.10">
    <property type="entry name" value="Toxin ADP-ribosyltransferase, Chain A, domain 1"/>
    <property type="match status" value="1"/>
</dbReference>
<dbReference type="EMBL" id="MVHR01000003">
    <property type="protein sequence ID" value="ORA75941.1"/>
    <property type="molecule type" value="Genomic_DNA"/>
</dbReference>
<dbReference type="Proteomes" id="UP000192566">
    <property type="component" value="Unassembled WGS sequence"/>
</dbReference>
<dbReference type="Pfam" id="PF03496">
    <property type="entry name" value="ADPrib_exo_Tox"/>
    <property type="match status" value="1"/>
</dbReference>
<dbReference type="Pfam" id="PF25547">
    <property type="entry name" value="WXG100_2"/>
    <property type="match status" value="1"/>
</dbReference>
<dbReference type="RefSeq" id="WP_083072435.1">
    <property type="nucleotide sequence ID" value="NZ_AP022615.1"/>
</dbReference>
<dbReference type="PROSITE" id="PS51996">
    <property type="entry name" value="TR_MART"/>
    <property type="match status" value="1"/>
</dbReference>
<accession>A0A1X0DU61</accession>
<dbReference type="GO" id="GO:0005576">
    <property type="term" value="C:extracellular region"/>
    <property type="evidence" value="ECO:0007669"/>
    <property type="project" value="InterPro"/>
</dbReference>
<name>A0A1X0DU61_MYCHE</name>
<feature type="domain" description="ADP ribosyltransferase" evidence="2">
    <location>
        <begin position="602"/>
        <end position="740"/>
    </location>
</feature>
<gene>
    <name evidence="4" type="ORF">BST25_02810</name>
</gene>
<dbReference type="STRING" id="53376.BST25_02810"/>
<dbReference type="SUPFAM" id="SSF56399">
    <property type="entry name" value="ADP-ribosylation"/>
    <property type="match status" value="1"/>
</dbReference>
<protein>
    <submittedName>
        <fullName evidence="4">Uncharacterized protein</fullName>
    </submittedName>
</protein>
<feature type="domain" description="Outer membrane channel protein CpnT-like N-terminal" evidence="3">
    <location>
        <begin position="124"/>
        <end position="227"/>
    </location>
</feature>
<organism evidence="4 5">
    <name type="scientific">Mycobacterium heidelbergense</name>
    <dbReference type="NCBI Taxonomy" id="53376"/>
    <lineage>
        <taxon>Bacteria</taxon>
        <taxon>Bacillati</taxon>
        <taxon>Actinomycetota</taxon>
        <taxon>Actinomycetes</taxon>
        <taxon>Mycobacteriales</taxon>
        <taxon>Mycobacteriaceae</taxon>
        <taxon>Mycobacterium</taxon>
        <taxon>Mycobacterium simiae complex</taxon>
    </lineage>
</organism>
<dbReference type="OrthoDB" id="3194844at2"/>
<reference evidence="4 5" key="1">
    <citation type="submission" date="2017-02" db="EMBL/GenBank/DDBJ databases">
        <title>The new phylogeny of genus Mycobacterium.</title>
        <authorList>
            <person name="Tortoli E."/>
            <person name="Trovato A."/>
            <person name="Cirillo D.M."/>
        </authorList>
    </citation>
    <scope>NUCLEOTIDE SEQUENCE [LARGE SCALE GENOMIC DNA]</scope>
    <source>
        <strain evidence="4 5">DSM 44471</strain>
    </source>
</reference>
<dbReference type="InterPro" id="IPR057746">
    <property type="entry name" value="CpnT-like_N"/>
</dbReference>
<evidence type="ECO:0000313" key="5">
    <source>
        <dbReference type="Proteomes" id="UP000192566"/>
    </source>
</evidence>
<feature type="compositionally biased region" description="Gly residues" evidence="1">
    <location>
        <begin position="581"/>
        <end position="593"/>
    </location>
</feature>
<keyword evidence="5" id="KW-1185">Reference proteome</keyword>
<evidence type="ECO:0000256" key="1">
    <source>
        <dbReference type="SAM" id="MobiDB-lite"/>
    </source>
</evidence>
<evidence type="ECO:0000313" key="4">
    <source>
        <dbReference type="EMBL" id="ORA75941.1"/>
    </source>
</evidence>
<evidence type="ECO:0000259" key="2">
    <source>
        <dbReference type="Pfam" id="PF03496"/>
    </source>
</evidence>
<feature type="compositionally biased region" description="Pro residues" evidence="1">
    <location>
        <begin position="567"/>
        <end position="580"/>
    </location>
</feature>
<proteinExistence type="predicted"/>
<feature type="compositionally biased region" description="Pro residues" evidence="1">
    <location>
        <begin position="498"/>
        <end position="524"/>
    </location>
</feature>
<sequence length="754" mass="77338">MAPLVVDPEALFAAGGAAVAAGDGLAANLTVLTSGFAANTGHDVAGEVFGLAYQEAAESLVKAAAAAINACRHSGALIQQCASNYSKAEAASTLGGGAGVVQAPVEPTKVAAPGPPGTLGPGRPPPLLWAVVESFVDDVWPDGDAAGLHVVAARWRGFGAAASAMQGALNASKSLWDAQQIPEGGKIDEALSQIGGYASGLGEQSGKLATTLDDFADEVESAQNTIRDLLHRLGSLADLGHDVMLIIKGDAIDEIKKIANDINGVLHNLGRQARAFEQGTKLLMRIGDGLVVDFEKYMRGKLTQFLGERVGNAVATNLDFFVNTGEGILKGAAGTVEGMVDLDPRWFLLDPKGASAMWTDMMKASAVNAFINPQEAGQAYLQQFKSLLHLDDWSTARPGLGLGENIFDVAMLFVPGGGEAGVAAEGGGAAARGAEAAADAAGTAERAGGLAGLTDARGALADIAGTGGGLTKDLEGLTGKLPKVEPPVGGRPVGLPAAKPPEVPVESAPRPPDAAPGPRSPEPPLVMKQLAEHSPVPVPVSPGGSPVESAAAAHPTQPAPAAAAPHFTPPGGRPPEPPGPGGGWHGHGDGGPQGIHHPGPADMLTSDDLSAFTHYTGFGHMDLNDALRSDILDASQRARVEALKSALDKLPPYEGSVVRGTNLPPEVLAQYRPGEYIIEKGFMSTTVNTSVARSPMFAGNVEFRILSSTGRDISSVSTFPAEQEILFPAGTRFYVVSKTIDPVTGRAVIRMAER</sequence>